<dbReference type="EMBL" id="BPVZ01000001">
    <property type="protein sequence ID" value="GKU86251.1"/>
    <property type="molecule type" value="Genomic_DNA"/>
</dbReference>
<comment type="caution">
    <text evidence="2">The sequence shown here is derived from an EMBL/GenBank/DDBJ whole genome shotgun (WGS) entry which is preliminary data.</text>
</comment>
<accession>A0AAV5HIP9</accession>
<gene>
    <name evidence="2" type="ORF">SLEP1_g799</name>
</gene>
<dbReference type="Proteomes" id="UP001054252">
    <property type="component" value="Unassembled WGS sequence"/>
</dbReference>
<reference evidence="2 3" key="1">
    <citation type="journal article" date="2021" name="Commun. Biol.">
        <title>The genome of Shorea leprosula (Dipterocarpaceae) highlights the ecological relevance of drought in aseasonal tropical rainforests.</title>
        <authorList>
            <person name="Ng K.K.S."/>
            <person name="Kobayashi M.J."/>
            <person name="Fawcett J.A."/>
            <person name="Hatakeyama M."/>
            <person name="Paape T."/>
            <person name="Ng C.H."/>
            <person name="Ang C.C."/>
            <person name="Tnah L.H."/>
            <person name="Lee C.T."/>
            <person name="Nishiyama T."/>
            <person name="Sese J."/>
            <person name="O'Brien M.J."/>
            <person name="Copetti D."/>
            <person name="Mohd Noor M.I."/>
            <person name="Ong R.C."/>
            <person name="Putra M."/>
            <person name="Sireger I.Z."/>
            <person name="Indrioko S."/>
            <person name="Kosugi Y."/>
            <person name="Izuno A."/>
            <person name="Isagi Y."/>
            <person name="Lee S.L."/>
            <person name="Shimizu K.K."/>
        </authorList>
    </citation>
    <scope>NUCLEOTIDE SEQUENCE [LARGE SCALE GENOMIC DNA]</scope>
    <source>
        <strain evidence="2">214</strain>
    </source>
</reference>
<keyword evidence="3" id="KW-1185">Reference proteome</keyword>
<feature type="region of interest" description="Disordered" evidence="1">
    <location>
        <begin position="179"/>
        <end position="203"/>
    </location>
</feature>
<evidence type="ECO:0000256" key="1">
    <source>
        <dbReference type="SAM" id="MobiDB-lite"/>
    </source>
</evidence>
<organism evidence="2 3">
    <name type="scientific">Rubroshorea leprosula</name>
    <dbReference type="NCBI Taxonomy" id="152421"/>
    <lineage>
        <taxon>Eukaryota</taxon>
        <taxon>Viridiplantae</taxon>
        <taxon>Streptophyta</taxon>
        <taxon>Embryophyta</taxon>
        <taxon>Tracheophyta</taxon>
        <taxon>Spermatophyta</taxon>
        <taxon>Magnoliopsida</taxon>
        <taxon>eudicotyledons</taxon>
        <taxon>Gunneridae</taxon>
        <taxon>Pentapetalae</taxon>
        <taxon>rosids</taxon>
        <taxon>malvids</taxon>
        <taxon>Malvales</taxon>
        <taxon>Dipterocarpaceae</taxon>
        <taxon>Rubroshorea</taxon>
    </lineage>
</organism>
<protein>
    <submittedName>
        <fullName evidence="2">Uncharacterized protein</fullName>
    </submittedName>
</protein>
<dbReference type="AlphaFoldDB" id="A0AAV5HIP9"/>
<evidence type="ECO:0000313" key="2">
    <source>
        <dbReference type="EMBL" id="GKU86251.1"/>
    </source>
</evidence>
<proteinExistence type="predicted"/>
<evidence type="ECO:0000313" key="3">
    <source>
        <dbReference type="Proteomes" id="UP001054252"/>
    </source>
</evidence>
<sequence>MLWRILHPAHSLYAVRTYPRDCGPPHADQEEVHDELMISSDDEEEYVVIESSEFEGQNEDDAVHEVVSSSSTSTRQSLLPADTHSPPRRLRYCCRQFPKGCGPPSRFTSSAADDDPEEELELVVSSHDEGECVDFERAIEPESQAGEVDEMSCQMLPRKRSKINRYQRSQARKLMQRALNSRFRHRKSSSKISSGSNKKQRIE</sequence>
<name>A0AAV5HIP9_9ROSI</name>